<sequence>MSVLNKMYHSKFDENSGEHHSITYSRGEIQAVSHLDVFKLRSVNLKGKNSQVKHANQKETLNLATFLRQPEKAVTKSSMWQKFQLKNPEVEPLGDIETQFIPESPSLEHTLAATSVNAPPLLKEFEENSLDLLNVSKFADRSFDCPPFFHAYDYESRLDPEDYGSVLFKAIYDEIRGEKLVFQRELEYQELRESIGKVDYIMYYIFGSDKTGFFELQRERTMFQESTIQTYTSPLRNPEQEHVGLSSDPDQIGPEDI</sequence>
<feature type="region of interest" description="Disordered" evidence="1">
    <location>
        <begin position="234"/>
        <end position="257"/>
    </location>
</feature>
<name>A0A7H9B790_ZYGMR</name>
<dbReference type="Proteomes" id="UP000509704">
    <property type="component" value="Chromosome 7"/>
</dbReference>
<evidence type="ECO:0000313" key="3">
    <source>
        <dbReference type="Proteomes" id="UP000509704"/>
    </source>
</evidence>
<keyword evidence="3" id="KW-1185">Reference proteome</keyword>
<reference evidence="2 3" key="1">
    <citation type="submission" date="2020-07" db="EMBL/GenBank/DDBJ databases">
        <title>The yeast mating-type switching endonuclease HO is a domesticated member of an unorthodox homing genetic element family.</title>
        <authorList>
            <person name="Coughlan A.Y."/>
            <person name="Lombardi L."/>
            <person name="Braun-Galleani S."/>
            <person name="Martos A.R."/>
            <person name="Galeote V."/>
            <person name="Bigey F."/>
            <person name="Dequin S."/>
            <person name="Byrne K.P."/>
            <person name="Wolfe K.H."/>
        </authorList>
    </citation>
    <scope>NUCLEOTIDE SEQUENCE [LARGE SCALE GENOMIC DNA]</scope>
    <source>
        <strain evidence="2 3">NRRL Y-6702</strain>
    </source>
</reference>
<dbReference type="KEGG" id="zmk:HG535_0G04540"/>
<dbReference type="AlphaFoldDB" id="A0A7H9B790"/>
<organism evidence="2 3">
    <name type="scientific">Zygotorulaspora mrakii</name>
    <name type="common">Zygosaccharomyces mrakii</name>
    <dbReference type="NCBI Taxonomy" id="42260"/>
    <lineage>
        <taxon>Eukaryota</taxon>
        <taxon>Fungi</taxon>
        <taxon>Dikarya</taxon>
        <taxon>Ascomycota</taxon>
        <taxon>Saccharomycotina</taxon>
        <taxon>Saccharomycetes</taxon>
        <taxon>Saccharomycetales</taxon>
        <taxon>Saccharomycetaceae</taxon>
        <taxon>Zygotorulaspora</taxon>
    </lineage>
</organism>
<evidence type="ECO:0000313" key="2">
    <source>
        <dbReference type="EMBL" id="QLG74571.1"/>
    </source>
</evidence>
<dbReference type="EMBL" id="CP058610">
    <property type="protein sequence ID" value="QLG74571.1"/>
    <property type="molecule type" value="Genomic_DNA"/>
</dbReference>
<protein>
    <submittedName>
        <fullName evidence="2">Uncharacterized protein</fullName>
    </submittedName>
</protein>
<dbReference type="RefSeq" id="XP_037146296.1">
    <property type="nucleotide sequence ID" value="XM_037290401.1"/>
</dbReference>
<evidence type="ECO:0000256" key="1">
    <source>
        <dbReference type="SAM" id="MobiDB-lite"/>
    </source>
</evidence>
<dbReference type="OrthoDB" id="6067455at2759"/>
<gene>
    <name evidence="2" type="ORF">HG535_0G04540</name>
</gene>
<accession>A0A7H9B790</accession>
<dbReference type="GeneID" id="59238354"/>
<proteinExistence type="predicted"/>